<dbReference type="Pfam" id="PF00240">
    <property type="entry name" value="ubiquitin"/>
    <property type="match status" value="1"/>
</dbReference>
<dbReference type="SUPFAM" id="SSF54236">
    <property type="entry name" value="Ubiquitin-like"/>
    <property type="match status" value="1"/>
</dbReference>
<feature type="domain" description="Ubiquitin-like" evidence="1">
    <location>
        <begin position="64"/>
        <end position="138"/>
    </location>
</feature>
<accession>A0A553MMJ0</accession>
<dbReference type="EMBL" id="SRMA01027349">
    <property type="protein sequence ID" value="TRY54382.1"/>
    <property type="molecule type" value="Genomic_DNA"/>
</dbReference>
<dbReference type="PROSITE" id="PS50053">
    <property type="entry name" value="UBIQUITIN_2"/>
    <property type="match status" value="1"/>
</dbReference>
<dbReference type="Proteomes" id="UP000316079">
    <property type="component" value="Unassembled WGS sequence"/>
</dbReference>
<dbReference type="InterPro" id="IPR000626">
    <property type="entry name" value="Ubiquitin-like_dom"/>
</dbReference>
<dbReference type="OrthoDB" id="8905060at2759"/>
<evidence type="ECO:0000313" key="2">
    <source>
        <dbReference type="EMBL" id="TRY54382.1"/>
    </source>
</evidence>
<proteinExistence type="predicted"/>
<sequence length="138" mass="14700">MATDVCQTLTPNLSEPESCGSRQCVKGDPAESMHVPVHEHMKTTTHVALHVTEPVLQGSKVFSVKVFIGTTGKIIPVVVKGSDTIGKLRKKLLELSPNLAGCGNLAYNGKPLKLNKSLTELNIAPGAILITYRRCPGG</sequence>
<organism evidence="2 3">
    <name type="scientific">Danionella cerebrum</name>
    <dbReference type="NCBI Taxonomy" id="2873325"/>
    <lineage>
        <taxon>Eukaryota</taxon>
        <taxon>Metazoa</taxon>
        <taxon>Chordata</taxon>
        <taxon>Craniata</taxon>
        <taxon>Vertebrata</taxon>
        <taxon>Euteleostomi</taxon>
        <taxon>Actinopterygii</taxon>
        <taxon>Neopterygii</taxon>
        <taxon>Teleostei</taxon>
        <taxon>Ostariophysi</taxon>
        <taxon>Cypriniformes</taxon>
        <taxon>Danionidae</taxon>
        <taxon>Danioninae</taxon>
        <taxon>Danionella</taxon>
    </lineage>
</organism>
<dbReference type="Gene3D" id="3.10.20.90">
    <property type="entry name" value="Phosphatidylinositol 3-kinase Catalytic Subunit, Chain A, domain 1"/>
    <property type="match status" value="1"/>
</dbReference>
<keyword evidence="3" id="KW-1185">Reference proteome</keyword>
<protein>
    <recommendedName>
        <fullName evidence="1">Ubiquitin-like domain-containing protein</fullName>
    </recommendedName>
</protein>
<reference evidence="2 3" key="1">
    <citation type="journal article" date="2019" name="Sci. Data">
        <title>Hybrid genome assembly and annotation of Danionella translucida.</title>
        <authorList>
            <person name="Kadobianskyi M."/>
            <person name="Schulze L."/>
            <person name="Schuelke M."/>
            <person name="Judkewitz B."/>
        </authorList>
    </citation>
    <scope>NUCLEOTIDE SEQUENCE [LARGE SCALE GENOMIC DNA]</scope>
    <source>
        <strain evidence="2 3">Bolton</strain>
    </source>
</reference>
<name>A0A553MMJ0_9TELE</name>
<dbReference type="InterPro" id="IPR029071">
    <property type="entry name" value="Ubiquitin-like_domsf"/>
</dbReference>
<evidence type="ECO:0000259" key="1">
    <source>
        <dbReference type="PROSITE" id="PS50053"/>
    </source>
</evidence>
<dbReference type="AlphaFoldDB" id="A0A553MMJ0"/>
<comment type="caution">
    <text evidence="2">The sequence shown here is derived from an EMBL/GenBank/DDBJ whole genome shotgun (WGS) entry which is preliminary data.</text>
</comment>
<evidence type="ECO:0000313" key="3">
    <source>
        <dbReference type="Proteomes" id="UP000316079"/>
    </source>
</evidence>
<gene>
    <name evidence="2" type="ORF">DNTS_031395</name>
</gene>